<dbReference type="AlphaFoldDB" id="A0A1S4CT67"/>
<dbReference type="PROSITE" id="PS50878">
    <property type="entry name" value="RT_POL"/>
    <property type="match status" value="1"/>
</dbReference>
<dbReference type="PaxDb" id="4097-A0A1S4CT67"/>
<sequence>MDAILIANESVNARIKSKELGIMCKLDIEKAYDHLNWKFLLGILLKMGFDERWISRIKFCINTVKFSILVNGSPVGSFSSQRGLRQRDAISPFLFILAMEGLHNLFKTAKANNRIRGFRVNSRESTKLEITHLQYADDTLVFCDASREQLLFLRMVFILFEAISGLHINWNKSFIYPVNEVMEMHSLARILGGKIGALPIHWECHLEQKANQKEYGME</sequence>
<name>A0A1S4CT67_TOBAC</name>
<accession>A0A1S4CT67</accession>
<dbReference type="STRING" id="4097.A0A1S4CT67"/>
<organism evidence="2">
    <name type="scientific">Nicotiana tabacum</name>
    <name type="common">Common tobacco</name>
    <dbReference type="NCBI Taxonomy" id="4097"/>
    <lineage>
        <taxon>Eukaryota</taxon>
        <taxon>Viridiplantae</taxon>
        <taxon>Streptophyta</taxon>
        <taxon>Embryophyta</taxon>
        <taxon>Tracheophyta</taxon>
        <taxon>Spermatophyta</taxon>
        <taxon>Magnoliopsida</taxon>
        <taxon>eudicotyledons</taxon>
        <taxon>Gunneridae</taxon>
        <taxon>Pentapetalae</taxon>
        <taxon>asterids</taxon>
        <taxon>lamiids</taxon>
        <taxon>Solanales</taxon>
        <taxon>Solanaceae</taxon>
        <taxon>Nicotianoideae</taxon>
        <taxon>Nicotianeae</taxon>
        <taxon>Nicotiana</taxon>
    </lineage>
</organism>
<dbReference type="OMA" id="WISRIKF"/>
<dbReference type="PANTHER" id="PTHR46890:SF50">
    <property type="entry name" value="RNA-DIRECTED DNA POLYMERASE, EUKARYOTA, REVERSE TRANSCRIPTASE ZINC-BINDING DOMAIN PROTEIN-RELATED"/>
    <property type="match status" value="1"/>
</dbReference>
<dbReference type="PANTHER" id="PTHR46890">
    <property type="entry name" value="NON-LTR RETROLELEMENT REVERSE TRANSCRIPTASE-LIKE PROTEIN-RELATED"/>
    <property type="match status" value="1"/>
</dbReference>
<evidence type="ECO:0000259" key="1">
    <source>
        <dbReference type="PROSITE" id="PS50878"/>
    </source>
</evidence>
<dbReference type="SUPFAM" id="SSF56672">
    <property type="entry name" value="DNA/RNA polymerases"/>
    <property type="match status" value="1"/>
</dbReference>
<evidence type="ECO:0000313" key="2">
    <source>
        <dbReference type="RefSeq" id="XP_016504305.1"/>
    </source>
</evidence>
<reference evidence="2" key="1">
    <citation type="submission" date="2025-08" db="UniProtKB">
        <authorList>
            <consortium name="RefSeq"/>
        </authorList>
    </citation>
    <scope>IDENTIFICATION</scope>
</reference>
<dbReference type="InterPro" id="IPR000477">
    <property type="entry name" value="RT_dom"/>
</dbReference>
<proteinExistence type="predicted"/>
<protein>
    <recommendedName>
        <fullName evidence="1">Reverse transcriptase domain-containing protein</fullName>
    </recommendedName>
</protein>
<gene>
    <name evidence="2" type="primary">LOC107822288</name>
</gene>
<feature type="domain" description="Reverse transcriptase" evidence="1">
    <location>
        <begin position="1"/>
        <end position="195"/>
    </location>
</feature>
<dbReference type="KEGG" id="nta:107822288"/>
<dbReference type="InterPro" id="IPR043502">
    <property type="entry name" value="DNA/RNA_pol_sf"/>
</dbReference>
<dbReference type="Pfam" id="PF00078">
    <property type="entry name" value="RVT_1"/>
    <property type="match status" value="1"/>
</dbReference>
<dbReference type="RefSeq" id="XP_016504305.1">
    <property type="nucleotide sequence ID" value="XM_016648819.1"/>
</dbReference>
<dbReference type="OrthoDB" id="1742451at2759"/>
<dbReference type="InterPro" id="IPR052343">
    <property type="entry name" value="Retrotransposon-Effector_Assoc"/>
</dbReference>